<keyword evidence="3" id="KW-0964">Secreted</keyword>
<name>A0ABM1BK19_LIMPO</name>
<keyword evidence="5" id="KW-0527">Neuropeptide</keyword>
<evidence type="ECO:0000313" key="6">
    <source>
        <dbReference type="Proteomes" id="UP000694941"/>
    </source>
</evidence>
<comment type="similarity">
    <text evidence="2">Belongs to the FARP (FMRFamide related peptide) family.</text>
</comment>
<keyword evidence="4" id="KW-0027">Amidation</keyword>
<dbReference type="PANTHER" id="PTHR20986">
    <property type="entry name" value="FMRFAMIDE-RELATED PEPTIDES"/>
    <property type="match status" value="1"/>
</dbReference>
<evidence type="ECO:0000256" key="1">
    <source>
        <dbReference type="ARBA" id="ARBA00004613"/>
    </source>
</evidence>
<reference evidence="7" key="1">
    <citation type="submission" date="2025-08" db="UniProtKB">
        <authorList>
            <consortium name="RefSeq"/>
        </authorList>
    </citation>
    <scope>IDENTIFICATION</scope>
    <source>
        <tissue evidence="7">Muscle</tissue>
    </source>
</reference>
<dbReference type="GeneID" id="106467702"/>
<dbReference type="RefSeq" id="XP_013783533.2">
    <property type="nucleotide sequence ID" value="XM_013928079.2"/>
</dbReference>
<gene>
    <name evidence="7" type="primary">LOC106467702</name>
</gene>
<evidence type="ECO:0000256" key="5">
    <source>
        <dbReference type="ARBA" id="ARBA00023320"/>
    </source>
</evidence>
<dbReference type="Pfam" id="PF01581">
    <property type="entry name" value="FARP"/>
    <property type="match status" value="6"/>
</dbReference>
<evidence type="ECO:0000256" key="4">
    <source>
        <dbReference type="ARBA" id="ARBA00022815"/>
    </source>
</evidence>
<dbReference type="InterPro" id="IPR051041">
    <property type="entry name" value="FMRFamide-related_np"/>
</dbReference>
<dbReference type="Proteomes" id="UP000694941">
    <property type="component" value="Unplaced"/>
</dbReference>
<evidence type="ECO:0000256" key="3">
    <source>
        <dbReference type="ARBA" id="ARBA00022525"/>
    </source>
</evidence>
<evidence type="ECO:0000313" key="7">
    <source>
        <dbReference type="RefSeq" id="XP_013783533.2"/>
    </source>
</evidence>
<keyword evidence="6" id="KW-1185">Reference proteome</keyword>
<comment type="subcellular location">
    <subcellularLocation>
        <location evidence="1">Secreted</location>
    </subcellularLocation>
</comment>
<dbReference type="InterPro" id="IPR002544">
    <property type="entry name" value="FMRFamid-related_peptide-like"/>
</dbReference>
<sequence length="816" mass="93753">MLLPPVRTSPTKLLVFILCHQMGFCFNHLFQPLDTEMNHIQDLKIQHVLDNTAHAEENDVQRRIFGNSFNDEILSNQHQFPNDRPDSNTLSNVYQYPKLQMLTNNFFPQGFYQVPLKENMVNVHYEEAKKVKRQSPDNVFIRFGRNTESTSKYSSDVTSNLLFTLLNFYFPFNLQTMEKLRTSDSFGKHNQEKYYLSNLLKVKVLDTFRNNKQRSGKAKPLALQTRNGNALVRFGRSVKEYSDIGYDSERGISSTTLNKLDFDAIDDQNLRTSHSVQPDYEFLSKNYVSNKFQKNYNTLPFIFLSCIKGLEKLATIGDHKDIPRYTRKVSRNVICQRPIEKCGLFSDSNHEILGPFSEKKLHKRSTNSDITFDRNPISMTRFRRSPNAVLRSGKTTKSVVRFGRKPNSVVTFRKNVIPLFKFNKLINSAARFDKTDSSLNRFGRADNSILRFGRSPSSMIRFGRAPTSMIRFGRSPSSVVRFGRAPTSMIRFGRSPSSVMRFRRAPTSMIRFGRSPSSVMRFRRAPTSMIRFGRSPSSVMRFGRAPTSMIRFGRSPSSVVRFGRAPTSMIRFGRSPSSMVRFGRALTSMIRFGRAPNFMNRTDGTPISMTRFRRTPNSMIRFGRTPSSMIKFGRTPTSIIRNGRIPNSMIRFGRTQSSVKRLQKTSDSSIRSVGFGRVPRSTIRFGRAPNSKVNFGRNLDESIKSRKKSNAKMSVHNEEINNKFIGYLTTPRTLENFNEIIKLTDRYGCLSDKKCVDVLKAERNNDHFYENSAPDSLQNTAFYKNGNLKHFATKEKNNKNTPSVKSITEKFNLMSP</sequence>
<accession>A0ABM1BK19</accession>
<dbReference type="PANTHER" id="PTHR20986:SF16">
    <property type="entry name" value="FMRFAMIDE-LIKE NEUROPEPTIDES 7"/>
    <property type="match status" value="1"/>
</dbReference>
<evidence type="ECO:0000256" key="2">
    <source>
        <dbReference type="ARBA" id="ARBA00006356"/>
    </source>
</evidence>
<organism evidence="6 7">
    <name type="scientific">Limulus polyphemus</name>
    <name type="common">Atlantic horseshoe crab</name>
    <dbReference type="NCBI Taxonomy" id="6850"/>
    <lineage>
        <taxon>Eukaryota</taxon>
        <taxon>Metazoa</taxon>
        <taxon>Ecdysozoa</taxon>
        <taxon>Arthropoda</taxon>
        <taxon>Chelicerata</taxon>
        <taxon>Merostomata</taxon>
        <taxon>Xiphosura</taxon>
        <taxon>Limulidae</taxon>
        <taxon>Limulus</taxon>
    </lineage>
</organism>
<proteinExistence type="inferred from homology"/>
<protein>
    <submittedName>
        <fullName evidence="7">Uncharacterized protein LOC106467702</fullName>
    </submittedName>
</protein>